<evidence type="ECO:0000313" key="8">
    <source>
        <dbReference type="EMBL" id="KAK4718357.1"/>
    </source>
</evidence>
<feature type="coiled-coil region" evidence="5">
    <location>
        <begin position="75"/>
        <end position="105"/>
    </location>
</feature>
<keyword evidence="6" id="KW-1133">Transmembrane helix</keyword>
<dbReference type="PROSITE" id="PS51999">
    <property type="entry name" value="ZF_GRF"/>
    <property type="match status" value="1"/>
</dbReference>
<keyword evidence="6" id="KW-0472">Membrane</keyword>
<evidence type="ECO:0000256" key="2">
    <source>
        <dbReference type="ARBA" id="ARBA00022771"/>
    </source>
</evidence>
<proteinExistence type="predicted"/>
<reference evidence="8 9" key="1">
    <citation type="submission" date="2023-10" db="EMBL/GenBank/DDBJ databases">
        <title>Genome-Wide Identification Analysis in wild type Solanum Pinnatisectum Reveals Some Genes Defensing Phytophthora Infestans.</title>
        <authorList>
            <person name="Sun C."/>
        </authorList>
    </citation>
    <scope>NUCLEOTIDE SEQUENCE [LARGE SCALE GENOMIC DNA]</scope>
    <source>
        <strain evidence="8">LQN</strain>
        <tissue evidence="8">Leaf</tissue>
    </source>
</reference>
<keyword evidence="1" id="KW-0479">Metal-binding</keyword>
<name>A0AAV9KY38_9SOLN</name>
<dbReference type="Proteomes" id="UP001311915">
    <property type="component" value="Unassembled WGS sequence"/>
</dbReference>
<dbReference type="AlphaFoldDB" id="A0AAV9KY38"/>
<feature type="domain" description="GRF-type" evidence="7">
    <location>
        <begin position="24"/>
        <end position="65"/>
    </location>
</feature>
<evidence type="ECO:0000259" key="7">
    <source>
        <dbReference type="PROSITE" id="PS51999"/>
    </source>
</evidence>
<sequence length="158" mass="18750">MSNASLNRICNDENDPILHLTMRCKHGDLMQLQTSWSEDNPARRFWSCPRFRENSCKYFRWRDLEEIDMRSKCVITRLANRIKELEEALQFYKTKEKKMKLLEKKGEVCHDKLIKKKMKCSILNWKLIIVFVAVFFFIVGINKNVNAGKCSCMPLELP</sequence>
<dbReference type="InterPro" id="IPR010666">
    <property type="entry name" value="Znf_GRF"/>
</dbReference>
<protein>
    <recommendedName>
        <fullName evidence="7">GRF-type domain-containing protein</fullName>
    </recommendedName>
</protein>
<keyword evidence="9" id="KW-1185">Reference proteome</keyword>
<keyword evidence="5" id="KW-0175">Coiled coil</keyword>
<dbReference type="EMBL" id="JAWPEI010000008">
    <property type="protein sequence ID" value="KAK4718357.1"/>
    <property type="molecule type" value="Genomic_DNA"/>
</dbReference>
<evidence type="ECO:0000256" key="5">
    <source>
        <dbReference type="SAM" id="Coils"/>
    </source>
</evidence>
<evidence type="ECO:0000256" key="1">
    <source>
        <dbReference type="ARBA" id="ARBA00022723"/>
    </source>
</evidence>
<keyword evidence="6" id="KW-0812">Transmembrane</keyword>
<accession>A0AAV9KY38</accession>
<dbReference type="Pfam" id="PF06839">
    <property type="entry name" value="Zn_ribbon_GRF"/>
    <property type="match status" value="1"/>
</dbReference>
<feature type="transmembrane region" description="Helical" evidence="6">
    <location>
        <begin position="122"/>
        <end position="141"/>
    </location>
</feature>
<dbReference type="PANTHER" id="PTHR33248">
    <property type="entry name" value="ZINC ION-BINDING PROTEIN"/>
    <property type="match status" value="1"/>
</dbReference>
<dbReference type="GO" id="GO:0008270">
    <property type="term" value="F:zinc ion binding"/>
    <property type="evidence" value="ECO:0007669"/>
    <property type="project" value="UniProtKB-KW"/>
</dbReference>
<keyword evidence="2 4" id="KW-0863">Zinc-finger</keyword>
<evidence type="ECO:0000256" key="6">
    <source>
        <dbReference type="SAM" id="Phobius"/>
    </source>
</evidence>
<organism evidence="8 9">
    <name type="scientific">Solanum pinnatisectum</name>
    <name type="common">tansyleaf nightshade</name>
    <dbReference type="NCBI Taxonomy" id="50273"/>
    <lineage>
        <taxon>Eukaryota</taxon>
        <taxon>Viridiplantae</taxon>
        <taxon>Streptophyta</taxon>
        <taxon>Embryophyta</taxon>
        <taxon>Tracheophyta</taxon>
        <taxon>Spermatophyta</taxon>
        <taxon>Magnoliopsida</taxon>
        <taxon>eudicotyledons</taxon>
        <taxon>Gunneridae</taxon>
        <taxon>Pentapetalae</taxon>
        <taxon>asterids</taxon>
        <taxon>lamiids</taxon>
        <taxon>Solanales</taxon>
        <taxon>Solanaceae</taxon>
        <taxon>Solanoideae</taxon>
        <taxon>Solaneae</taxon>
        <taxon>Solanum</taxon>
    </lineage>
</organism>
<comment type="caution">
    <text evidence="8">The sequence shown here is derived from an EMBL/GenBank/DDBJ whole genome shotgun (WGS) entry which is preliminary data.</text>
</comment>
<evidence type="ECO:0000313" key="9">
    <source>
        <dbReference type="Proteomes" id="UP001311915"/>
    </source>
</evidence>
<gene>
    <name evidence="8" type="ORF">R3W88_016695</name>
</gene>
<evidence type="ECO:0000256" key="3">
    <source>
        <dbReference type="ARBA" id="ARBA00022833"/>
    </source>
</evidence>
<evidence type="ECO:0000256" key="4">
    <source>
        <dbReference type="PROSITE-ProRule" id="PRU01343"/>
    </source>
</evidence>
<keyword evidence="3" id="KW-0862">Zinc</keyword>